<dbReference type="EMBL" id="MUKV01000040">
    <property type="protein sequence ID" value="OQS33238.1"/>
    <property type="molecule type" value="Genomic_DNA"/>
</dbReference>
<sequence>MKWVKLGKYCDLSGDTEDAVYNRRRKGVWLDGRECKLVHGNLWVNTEAVEEWIEKTKIGQPKAA</sequence>
<dbReference type="AlphaFoldDB" id="A0A1W0CEP8"/>
<evidence type="ECO:0000313" key="2">
    <source>
        <dbReference type="Proteomes" id="UP000192721"/>
    </source>
</evidence>
<name>A0A1W0CEP8_9NEIS</name>
<dbReference type="Proteomes" id="UP000192721">
    <property type="component" value="Unassembled WGS sequence"/>
</dbReference>
<reference evidence="1 2" key="1">
    <citation type="submission" date="2017-02" db="EMBL/GenBank/DDBJ databases">
        <title>Chromobacterium haemolyticum H5244.</title>
        <authorList>
            <person name="Gulvik C.A."/>
        </authorList>
    </citation>
    <scope>NUCLEOTIDE SEQUENCE [LARGE SCALE GENOMIC DNA]</scope>
    <source>
        <strain evidence="1 2">H5244</strain>
    </source>
</reference>
<proteinExistence type="predicted"/>
<evidence type="ECO:0000313" key="1">
    <source>
        <dbReference type="EMBL" id="OQS33238.1"/>
    </source>
</evidence>
<organism evidence="1 2">
    <name type="scientific">Chromobacterium haemolyticum</name>
    <dbReference type="NCBI Taxonomy" id="394935"/>
    <lineage>
        <taxon>Bacteria</taxon>
        <taxon>Pseudomonadati</taxon>
        <taxon>Pseudomonadota</taxon>
        <taxon>Betaproteobacteria</taxon>
        <taxon>Neisseriales</taxon>
        <taxon>Chromobacteriaceae</taxon>
        <taxon>Chromobacterium</taxon>
    </lineage>
</organism>
<comment type="caution">
    <text evidence="1">The sequence shown here is derived from an EMBL/GenBank/DDBJ whole genome shotgun (WGS) entry which is preliminary data.</text>
</comment>
<protein>
    <submittedName>
        <fullName evidence="1">Excisionase</fullName>
    </submittedName>
</protein>
<accession>A0A1W0CEP8</accession>
<gene>
    <name evidence="1" type="ORF">B0T45_20710</name>
</gene>